<feature type="compositionally biased region" description="Low complexity" evidence="1">
    <location>
        <begin position="115"/>
        <end position="139"/>
    </location>
</feature>
<proteinExistence type="predicted"/>
<evidence type="ECO:0000256" key="1">
    <source>
        <dbReference type="SAM" id="MobiDB-lite"/>
    </source>
</evidence>
<sequence length="370" mass="40164">MNMKFSETTVLLLLIAASVPVPGAGQPRMRTISNDRDRTTEANSDLVSKIEDDEDLPSFWSSEIISNLDSMLTPTPTTPITTSSPTPAPQQTSLVPSLDPDTTLPYPTVDPRTEPPTSSPDSAVTTDPTTTTPATTMTPTSSLKIKDIDNYDVLFTEINNIASYTTYCRTGEYTSVQIVRAIDETVHCITNFEGAGIQFGYEQDFPNRPIIRLDIEPPAACNDFFGLDDDVLLEEDDTPYKNYCGFFGKATFRSVANPTVTTLSETSAGIVDSNITAIASYTTFCTEDDNEYSNVEIVDFGGNIFCVRVSPGTPTIELVDEYSGGVIASVDVEPSLTCDGTAGGRSYACDFDGFAEIEWPYFNGTVNELV</sequence>
<feature type="region of interest" description="Disordered" evidence="1">
    <location>
        <begin position="70"/>
        <end position="139"/>
    </location>
</feature>
<evidence type="ECO:0000313" key="3">
    <source>
        <dbReference type="EMBL" id="CAE0729539.1"/>
    </source>
</evidence>
<organism evidence="3">
    <name type="scientific">Pseudo-nitzschia australis</name>
    <dbReference type="NCBI Taxonomy" id="44445"/>
    <lineage>
        <taxon>Eukaryota</taxon>
        <taxon>Sar</taxon>
        <taxon>Stramenopiles</taxon>
        <taxon>Ochrophyta</taxon>
        <taxon>Bacillariophyta</taxon>
        <taxon>Bacillariophyceae</taxon>
        <taxon>Bacillariophycidae</taxon>
        <taxon>Bacillariales</taxon>
        <taxon>Bacillariaceae</taxon>
        <taxon>Pseudo-nitzschia</taxon>
    </lineage>
</organism>
<accession>A0A7S4AWQ3</accession>
<feature type="compositionally biased region" description="Low complexity" evidence="1">
    <location>
        <begin position="73"/>
        <end position="93"/>
    </location>
</feature>
<protein>
    <submittedName>
        <fullName evidence="3">Uncharacterized protein</fullName>
    </submittedName>
</protein>
<dbReference type="EMBL" id="HBIX01034183">
    <property type="protein sequence ID" value="CAE0729539.1"/>
    <property type="molecule type" value="Transcribed_RNA"/>
</dbReference>
<reference evidence="3" key="1">
    <citation type="submission" date="2021-01" db="EMBL/GenBank/DDBJ databases">
        <authorList>
            <person name="Corre E."/>
            <person name="Pelletier E."/>
            <person name="Niang G."/>
            <person name="Scheremetjew M."/>
            <person name="Finn R."/>
            <person name="Kale V."/>
            <person name="Holt S."/>
            <person name="Cochrane G."/>
            <person name="Meng A."/>
            <person name="Brown T."/>
            <person name="Cohen L."/>
        </authorList>
    </citation>
    <scope>NUCLEOTIDE SEQUENCE</scope>
    <source>
        <strain evidence="3">10249 10 AB</strain>
    </source>
</reference>
<keyword evidence="2" id="KW-0732">Signal</keyword>
<name>A0A7S4AWQ3_9STRA</name>
<evidence type="ECO:0000256" key="2">
    <source>
        <dbReference type="SAM" id="SignalP"/>
    </source>
</evidence>
<feature type="signal peptide" evidence="2">
    <location>
        <begin position="1"/>
        <end position="25"/>
    </location>
</feature>
<dbReference type="AlphaFoldDB" id="A0A7S4AWQ3"/>
<gene>
    <name evidence="3" type="ORF">PAUS00366_LOCUS22324</name>
</gene>
<feature type="region of interest" description="Disordered" evidence="1">
    <location>
        <begin position="22"/>
        <end position="44"/>
    </location>
</feature>
<feature type="chain" id="PRO_5030632151" evidence="2">
    <location>
        <begin position="26"/>
        <end position="370"/>
    </location>
</feature>